<protein>
    <submittedName>
        <fullName evidence="1">Uncharacterized protein</fullName>
    </submittedName>
</protein>
<evidence type="ECO:0000313" key="1">
    <source>
        <dbReference type="EMBL" id="MBV7259334.1"/>
    </source>
</evidence>
<dbReference type="AlphaFoldDB" id="A0A9X1F376"/>
<evidence type="ECO:0000313" key="2">
    <source>
        <dbReference type="Proteomes" id="UP001138681"/>
    </source>
</evidence>
<sequence>MRIPSKDILGRRQTVNRGITDDEKVWHFRSAWNVAALNCTSARHQPVLDAYSAYIKDHARDLKRVNDRIDRKYRNEMGARRAGIIEREGKMTSVYNFFALPPARSDFCAAALDISNRALAAPPTDGVAFAMQNFTLLQQPFLTFFDEYDQYRRESARWDAKYGATYGASQPGWVAVQDAKARGVVIPTVGENPAATTTASTQTAGTVVDETTGAEVPVVPVQDGFISQPVVEPIPTEGEETPAPAPRGLR</sequence>
<name>A0A9X1F376_9SPHN</name>
<accession>A0A9X1F376</accession>
<reference evidence="1" key="1">
    <citation type="submission" date="2021-04" db="EMBL/GenBank/DDBJ databases">
        <authorList>
            <person name="Pira H."/>
            <person name="Risdian C."/>
            <person name="Wink J."/>
        </authorList>
    </citation>
    <scope>NUCLEOTIDE SEQUENCE</scope>
    <source>
        <strain evidence="1">WH158</strain>
    </source>
</reference>
<proteinExistence type="predicted"/>
<dbReference type="Proteomes" id="UP001138681">
    <property type="component" value="Unassembled WGS sequence"/>
</dbReference>
<comment type="caution">
    <text evidence="1">The sequence shown here is derived from an EMBL/GenBank/DDBJ whole genome shotgun (WGS) entry which is preliminary data.</text>
</comment>
<dbReference type="EMBL" id="JAGSPC010000001">
    <property type="protein sequence ID" value="MBV7259334.1"/>
    <property type="molecule type" value="Genomic_DNA"/>
</dbReference>
<gene>
    <name evidence="1" type="ORF">KCG46_07075</name>
</gene>
<keyword evidence="2" id="KW-1185">Reference proteome</keyword>
<organism evidence="1 2">
    <name type="scientific">Erythrobacter crassostreae</name>
    <dbReference type="NCBI Taxonomy" id="2828328"/>
    <lineage>
        <taxon>Bacteria</taxon>
        <taxon>Pseudomonadati</taxon>
        <taxon>Pseudomonadota</taxon>
        <taxon>Alphaproteobacteria</taxon>
        <taxon>Sphingomonadales</taxon>
        <taxon>Erythrobacteraceae</taxon>
        <taxon>Erythrobacter/Porphyrobacter group</taxon>
        <taxon>Erythrobacter</taxon>
    </lineage>
</organism>